<evidence type="ECO:0000313" key="2">
    <source>
        <dbReference type="EMBL" id="RNA03687.1"/>
    </source>
</evidence>
<keyword evidence="3" id="KW-1185">Reference proteome</keyword>
<accession>A0A3M7PX42</accession>
<sequence>MVDDDEDESSNEPEQARPSKKAKASNETDDANVNCKKYNAPLKKRREALAGWNEFLFLKVIKNKIIDIEFSISVIFDITLDIVPQLTPHVLPSPLKQTLKDYQVLTTIELKSCRFEVDFNNGGLNSTAQKFRRTIFGVQYLIHFSCFKKKNFYLLA</sequence>
<name>A0A3M7PX42_BRAPC</name>
<dbReference type="AlphaFoldDB" id="A0A3M7PX42"/>
<gene>
    <name evidence="2" type="ORF">BpHYR1_048080</name>
</gene>
<dbReference type="EMBL" id="REGN01008390">
    <property type="protein sequence ID" value="RNA03687.1"/>
    <property type="molecule type" value="Genomic_DNA"/>
</dbReference>
<reference evidence="2 3" key="1">
    <citation type="journal article" date="2018" name="Sci. Rep.">
        <title>Genomic signatures of local adaptation to the degree of environmental predictability in rotifers.</title>
        <authorList>
            <person name="Franch-Gras L."/>
            <person name="Hahn C."/>
            <person name="Garcia-Roger E.M."/>
            <person name="Carmona M.J."/>
            <person name="Serra M."/>
            <person name="Gomez A."/>
        </authorList>
    </citation>
    <scope>NUCLEOTIDE SEQUENCE [LARGE SCALE GENOMIC DNA]</scope>
    <source>
        <strain evidence="2">HYR1</strain>
    </source>
</reference>
<feature type="region of interest" description="Disordered" evidence="1">
    <location>
        <begin position="1"/>
        <end position="30"/>
    </location>
</feature>
<evidence type="ECO:0000256" key="1">
    <source>
        <dbReference type="SAM" id="MobiDB-lite"/>
    </source>
</evidence>
<protein>
    <submittedName>
        <fullName evidence="2">Uncharacterized protein</fullName>
    </submittedName>
</protein>
<organism evidence="2 3">
    <name type="scientific">Brachionus plicatilis</name>
    <name type="common">Marine rotifer</name>
    <name type="synonym">Brachionus muelleri</name>
    <dbReference type="NCBI Taxonomy" id="10195"/>
    <lineage>
        <taxon>Eukaryota</taxon>
        <taxon>Metazoa</taxon>
        <taxon>Spiralia</taxon>
        <taxon>Gnathifera</taxon>
        <taxon>Rotifera</taxon>
        <taxon>Eurotatoria</taxon>
        <taxon>Monogononta</taxon>
        <taxon>Pseudotrocha</taxon>
        <taxon>Ploima</taxon>
        <taxon>Brachionidae</taxon>
        <taxon>Brachionus</taxon>
    </lineage>
</organism>
<feature type="compositionally biased region" description="Acidic residues" evidence="1">
    <location>
        <begin position="1"/>
        <end position="11"/>
    </location>
</feature>
<dbReference type="Proteomes" id="UP000276133">
    <property type="component" value="Unassembled WGS sequence"/>
</dbReference>
<proteinExistence type="predicted"/>
<evidence type="ECO:0000313" key="3">
    <source>
        <dbReference type="Proteomes" id="UP000276133"/>
    </source>
</evidence>
<comment type="caution">
    <text evidence="2">The sequence shown here is derived from an EMBL/GenBank/DDBJ whole genome shotgun (WGS) entry which is preliminary data.</text>
</comment>